<dbReference type="AlphaFoldDB" id="A0A2M6WBH7"/>
<dbReference type="PANTHER" id="PTHR30572">
    <property type="entry name" value="MEMBRANE COMPONENT OF TRANSPORTER-RELATED"/>
    <property type="match status" value="1"/>
</dbReference>
<accession>A0A2M6WBH7</accession>
<dbReference type="Pfam" id="PF12704">
    <property type="entry name" value="MacB_PCD"/>
    <property type="match status" value="1"/>
</dbReference>
<gene>
    <name evidence="3" type="ORF">COU23_00280</name>
</gene>
<keyword evidence="1" id="KW-0812">Transmembrane</keyword>
<name>A0A2M6WBH7_9BACT</name>
<keyword evidence="1" id="KW-1133">Transmembrane helix</keyword>
<evidence type="ECO:0000313" key="3">
    <source>
        <dbReference type="EMBL" id="PIT90114.1"/>
    </source>
</evidence>
<proteinExistence type="predicted"/>
<feature type="non-terminal residue" evidence="3">
    <location>
        <position position="1"/>
    </location>
</feature>
<feature type="non-terminal residue" evidence="3">
    <location>
        <position position="151"/>
    </location>
</feature>
<dbReference type="PANTHER" id="PTHR30572:SF4">
    <property type="entry name" value="ABC TRANSPORTER PERMEASE YTRF"/>
    <property type="match status" value="1"/>
</dbReference>
<dbReference type="EMBL" id="PFBP01000004">
    <property type="protein sequence ID" value="PIT90114.1"/>
    <property type="molecule type" value="Genomic_DNA"/>
</dbReference>
<dbReference type="GO" id="GO:0005886">
    <property type="term" value="C:plasma membrane"/>
    <property type="evidence" value="ECO:0007669"/>
    <property type="project" value="TreeGrafter"/>
</dbReference>
<protein>
    <submittedName>
        <fullName evidence="3">Multidrug ABC transporter substrate-binding protein</fullName>
    </submittedName>
</protein>
<evidence type="ECO:0000259" key="2">
    <source>
        <dbReference type="Pfam" id="PF12704"/>
    </source>
</evidence>
<comment type="caution">
    <text evidence="3">The sequence shown here is derived from an EMBL/GenBank/DDBJ whole genome shotgun (WGS) entry which is preliminary data.</text>
</comment>
<organism evidence="3 4">
    <name type="scientific">Candidatus Kuenenbacteria bacterium CG10_big_fil_rev_8_21_14_0_10_36_11</name>
    <dbReference type="NCBI Taxonomy" id="1974618"/>
    <lineage>
        <taxon>Bacteria</taxon>
        <taxon>Candidatus Kueneniibacteriota</taxon>
    </lineage>
</organism>
<reference evidence="4" key="1">
    <citation type="submission" date="2017-09" db="EMBL/GenBank/DDBJ databases">
        <title>Depth-based differentiation of microbial function through sediment-hosted aquifers and enrichment of novel symbionts in the deep terrestrial subsurface.</title>
        <authorList>
            <person name="Probst A.J."/>
            <person name="Ladd B."/>
            <person name="Jarett J.K."/>
            <person name="Geller-Mcgrath D.E."/>
            <person name="Sieber C.M.K."/>
            <person name="Emerson J.B."/>
            <person name="Anantharaman K."/>
            <person name="Thomas B.C."/>
            <person name="Malmstrom R."/>
            <person name="Stieglmeier M."/>
            <person name="Klingl A."/>
            <person name="Woyke T."/>
            <person name="Ryan C.M."/>
            <person name="Banfield J.F."/>
        </authorList>
    </citation>
    <scope>NUCLEOTIDE SEQUENCE [LARGE SCALE GENOMIC DNA]</scope>
</reference>
<keyword evidence="1" id="KW-0472">Membrane</keyword>
<evidence type="ECO:0000313" key="4">
    <source>
        <dbReference type="Proteomes" id="UP000231464"/>
    </source>
</evidence>
<evidence type="ECO:0000256" key="1">
    <source>
        <dbReference type="SAM" id="Phobius"/>
    </source>
</evidence>
<dbReference type="InterPro" id="IPR025857">
    <property type="entry name" value="MacB_PCD"/>
</dbReference>
<sequence length="151" mass="16613">SEARVAVIGATLKEKLFGSDNALEQYIKIGQRNFRVVGVLERQGGSMFFDMDSIVFMPVRTLQKQILGIDYIQFFTVYLKDAAQAYATAADIEDILREEHKITDPKKDDFSVTTMDEAMDMLNTITGGITLLLSAIAAISLLVGGVGIMNI</sequence>
<feature type="domain" description="MacB-like periplasmic core" evidence="2">
    <location>
        <begin position="2"/>
        <end position="94"/>
    </location>
</feature>
<dbReference type="GO" id="GO:0022857">
    <property type="term" value="F:transmembrane transporter activity"/>
    <property type="evidence" value="ECO:0007669"/>
    <property type="project" value="TreeGrafter"/>
</dbReference>
<dbReference type="Proteomes" id="UP000231464">
    <property type="component" value="Unassembled WGS sequence"/>
</dbReference>
<feature type="transmembrane region" description="Helical" evidence="1">
    <location>
        <begin position="129"/>
        <end position="149"/>
    </location>
</feature>
<dbReference type="InterPro" id="IPR050250">
    <property type="entry name" value="Macrolide_Exporter_MacB"/>
</dbReference>